<dbReference type="InterPro" id="IPR036922">
    <property type="entry name" value="Rieske_2Fe-2S_sf"/>
</dbReference>
<dbReference type="Proteomes" id="UP000037511">
    <property type="component" value="Unassembled WGS sequence"/>
</dbReference>
<evidence type="ECO:0000256" key="4">
    <source>
        <dbReference type="ARBA" id="ARBA00023004"/>
    </source>
</evidence>
<feature type="domain" description="Rieske" evidence="6">
    <location>
        <begin position="18"/>
        <end position="121"/>
    </location>
</feature>
<dbReference type="Pfam" id="PF19112">
    <property type="entry name" value="VanA_C"/>
    <property type="match status" value="1"/>
</dbReference>
<accession>A0AAW3I074</accession>
<dbReference type="EMBL" id="LGVG01000040">
    <property type="protein sequence ID" value="KNE25077.1"/>
    <property type="molecule type" value="Genomic_DNA"/>
</dbReference>
<evidence type="ECO:0000313" key="8">
    <source>
        <dbReference type="Proteomes" id="UP000037511"/>
    </source>
</evidence>
<proteinExistence type="predicted"/>
<keyword evidence="1" id="KW-0001">2Fe-2S</keyword>
<dbReference type="Gene3D" id="2.102.10.10">
    <property type="entry name" value="Rieske [2Fe-2S] iron-sulphur domain"/>
    <property type="match status" value="1"/>
</dbReference>
<sequence length="356" mass="40203">MTSQRIENRLNQGLRNYWYPVVAQWAVGGAPLGITRLGQNIVLWRDAQGNVHALEDRCPHRGARLSMGWNLGDRLACWYHGVEVGGDGQVKSVPAVSQCPLEGRSCVKAYPARVAAGAVFLWFGQGPAPELSLPEELDCGEHSHFLCTAQWACNYRYAIDNVMDPMHGAYLHAASHSMADGDKQAQMAIRETDTGLIFEKSNQSGVNFDWVEFGETDSMWLRLSIPYKKRFGPGGEFGIVGYATPVDENHCQVFFWRTRRVQGWQRDVWRFLYRNRLEGLHWEVLEQDRVVLESMAPDARKHETLYQHDVGITRVRRILQRRAEAEVQAEVQADVPATGQTTVQTTGRANEQAAHV</sequence>
<protein>
    <submittedName>
        <fullName evidence="7">3-phenylpropionate dioxygenase</fullName>
    </submittedName>
</protein>
<dbReference type="SUPFAM" id="SSF55961">
    <property type="entry name" value="Bet v1-like"/>
    <property type="match status" value="1"/>
</dbReference>
<dbReference type="RefSeq" id="WP_050449311.1">
    <property type="nucleotide sequence ID" value="NZ_LGVG01000040.1"/>
</dbReference>
<comment type="caution">
    <text evidence="7">The sequence shown here is derived from an EMBL/GenBank/DDBJ whole genome shotgun (WGS) entry which is preliminary data.</text>
</comment>
<dbReference type="Gene3D" id="3.90.380.10">
    <property type="entry name" value="Naphthalene 1,2-dioxygenase Alpha Subunit, Chain A, domain 1"/>
    <property type="match status" value="1"/>
</dbReference>
<dbReference type="GO" id="GO:0051213">
    <property type="term" value="F:dioxygenase activity"/>
    <property type="evidence" value="ECO:0007669"/>
    <property type="project" value="UniProtKB-KW"/>
</dbReference>
<dbReference type="GO" id="GO:0051537">
    <property type="term" value="F:2 iron, 2 sulfur cluster binding"/>
    <property type="evidence" value="ECO:0007669"/>
    <property type="project" value="UniProtKB-KW"/>
</dbReference>
<evidence type="ECO:0000256" key="5">
    <source>
        <dbReference type="ARBA" id="ARBA00023014"/>
    </source>
</evidence>
<keyword evidence="5" id="KW-0411">Iron-sulfur</keyword>
<dbReference type="InterPro" id="IPR017941">
    <property type="entry name" value="Rieske_2Fe-2S"/>
</dbReference>
<keyword evidence="2" id="KW-0479">Metal-binding</keyword>
<dbReference type="PANTHER" id="PTHR21266:SF60">
    <property type="entry name" value="3-KETOSTEROID-9-ALPHA-MONOOXYGENASE, OXYGENASE COMPONENT"/>
    <property type="match status" value="1"/>
</dbReference>
<keyword evidence="3" id="KW-0560">Oxidoreductase</keyword>
<dbReference type="InterPro" id="IPR044043">
    <property type="entry name" value="VanA_C_cat"/>
</dbReference>
<keyword evidence="4" id="KW-0408">Iron</keyword>
<dbReference type="PROSITE" id="PS51296">
    <property type="entry name" value="RIESKE"/>
    <property type="match status" value="1"/>
</dbReference>
<evidence type="ECO:0000313" key="7">
    <source>
        <dbReference type="EMBL" id="KNE25077.1"/>
    </source>
</evidence>
<evidence type="ECO:0000256" key="1">
    <source>
        <dbReference type="ARBA" id="ARBA00022714"/>
    </source>
</evidence>
<evidence type="ECO:0000259" key="6">
    <source>
        <dbReference type="PROSITE" id="PS51296"/>
    </source>
</evidence>
<dbReference type="PANTHER" id="PTHR21266">
    <property type="entry name" value="IRON-SULFUR DOMAIN CONTAINING PROTEIN"/>
    <property type="match status" value="1"/>
</dbReference>
<keyword evidence="7" id="KW-0223">Dioxygenase</keyword>
<dbReference type="InterPro" id="IPR050584">
    <property type="entry name" value="Cholesterol_7-desaturase"/>
</dbReference>
<evidence type="ECO:0000256" key="2">
    <source>
        <dbReference type="ARBA" id="ARBA00022723"/>
    </source>
</evidence>
<dbReference type="Pfam" id="PF00355">
    <property type="entry name" value="Rieske"/>
    <property type="match status" value="1"/>
</dbReference>
<name>A0AAW3I074_9BURK</name>
<dbReference type="SUPFAM" id="SSF50022">
    <property type="entry name" value="ISP domain"/>
    <property type="match status" value="1"/>
</dbReference>
<dbReference type="GO" id="GO:0046872">
    <property type="term" value="F:metal ion binding"/>
    <property type="evidence" value="ECO:0007669"/>
    <property type="project" value="UniProtKB-KW"/>
</dbReference>
<reference evidence="7 8" key="1">
    <citation type="submission" date="2015-07" db="EMBL/GenBank/DDBJ databases">
        <title>Draft genome of Achromobacter spanius.</title>
        <authorList>
            <person name="Wang X."/>
        </authorList>
    </citation>
    <scope>NUCLEOTIDE SEQUENCE [LARGE SCALE GENOMIC DNA]</scope>
    <source>
        <strain evidence="7 8">CGMCC9173</strain>
    </source>
</reference>
<gene>
    <name evidence="7" type="ORF">AFM18_23480</name>
</gene>
<dbReference type="CDD" id="cd03469">
    <property type="entry name" value="Rieske_RO_Alpha_N"/>
    <property type="match status" value="1"/>
</dbReference>
<organism evidence="7 8">
    <name type="scientific">Achromobacter spanius</name>
    <dbReference type="NCBI Taxonomy" id="217203"/>
    <lineage>
        <taxon>Bacteria</taxon>
        <taxon>Pseudomonadati</taxon>
        <taxon>Pseudomonadota</taxon>
        <taxon>Betaproteobacteria</taxon>
        <taxon>Burkholderiales</taxon>
        <taxon>Alcaligenaceae</taxon>
        <taxon>Achromobacter</taxon>
    </lineage>
</organism>
<dbReference type="AlphaFoldDB" id="A0AAW3I074"/>
<evidence type="ECO:0000256" key="3">
    <source>
        <dbReference type="ARBA" id="ARBA00023002"/>
    </source>
</evidence>